<reference evidence="1" key="2">
    <citation type="journal article" date="2015" name="Fish Shellfish Immunol.">
        <title>Early steps in the European eel (Anguilla anguilla)-Vibrio vulnificus interaction in the gills: Role of the RtxA13 toxin.</title>
        <authorList>
            <person name="Callol A."/>
            <person name="Pajuelo D."/>
            <person name="Ebbesson L."/>
            <person name="Teles M."/>
            <person name="MacKenzie S."/>
            <person name="Amaro C."/>
        </authorList>
    </citation>
    <scope>NUCLEOTIDE SEQUENCE</scope>
</reference>
<organism evidence="1">
    <name type="scientific">Anguilla anguilla</name>
    <name type="common">European freshwater eel</name>
    <name type="synonym">Muraena anguilla</name>
    <dbReference type="NCBI Taxonomy" id="7936"/>
    <lineage>
        <taxon>Eukaryota</taxon>
        <taxon>Metazoa</taxon>
        <taxon>Chordata</taxon>
        <taxon>Craniata</taxon>
        <taxon>Vertebrata</taxon>
        <taxon>Euteleostomi</taxon>
        <taxon>Actinopterygii</taxon>
        <taxon>Neopterygii</taxon>
        <taxon>Teleostei</taxon>
        <taxon>Anguilliformes</taxon>
        <taxon>Anguillidae</taxon>
        <taxon>Anguilla</taxon>
    </lineage>
</organism>
<name>A0A0E9WB63_ANGAN</name>
<dbReference type="AlphaFoldDB" id="A0A0E9WB63"/>
<evidence type="ECO:0000313" key="1">
    <source>
        <dbReference type="EMBL" id="JAH87644.1"/>
    </source>
</evidence>
<reference evidence="1" key="1">
    <citation type="submission" date="2014-11" db="EMBL/GenBank/DDBJ databases">
        <authorList>
            <person name="Amaro Gonzalez C."/>
        </authorList>
    </citation>
    <scope>NUCLEOTIDE SEQUENCE</scope>
</reference>
<accession>A0A0E9WB63</accession>
<dbReference type="EMBL" id="GBXM01020933">
    <property type="protein sequence ID" value="JAH87644.1"/>
    <property type="molecule type" value="Transcribed_RNA"/>
</dbReference>
<sequence>MMTKRRLTLLTLRKRMRKNHRAAQTVMMTMMTTKMTMTMMMKMTTTMMTSQILLVAQQVTAAKRTRTSRIYYGDWAVQDTPPLIPLKEKLTHPPG</sequence>
<proteinExistence type="predicted"/>
<protein>
    <submittedName>
        <fullName evidence="1">Uncharacterized protein</fullName>
    </submittedName>
</protein>